<evidence type="ECO:0000313" key="3">
    <source>
        <dbReference type="EMBL" id="WOG88910.1"/>
    </source>
</evidence>
<dbReference type="Gramene" id="KZN06382">
    <property type="protein sequence ID" value="KZN06382"/>
    <property type="gene ID" value="DCAR_007219"/>
</dbReference>
<dbReference type="AlphaFoldDB" id="A0A166ECJ8"/>
<keyword evidence="1" id="KW-0732">Signal</keyword>
<reference evidence="2" key="1">
    <citation type="journal article" date="2016" name="Nat. Genet.">
        <title>A high-quality carrot genome assembly provides new insights into carotenoid accumulation and asterid genome evolution.</title>
        <authorList>
            <person name="Iorizzo M."/>
            <person name="Ellison S."/>
            <person name="Senalik D."/>
            <person name="Zeng P."/>
            <person name="Satapoomin P."/>
            <person name="Huang J."/>
            <person name="Bowman M."/>
            <person name="Iovene M."/>
            <person name="Sanseverino W."/>
            <person name="Cavagnaro P."/>
            <person name="Yildiz M."/>
            <person name="Macko-Podgorni A."/>
            <person name="Moranska E."/>
            <person name="Grzebelus E."/>
            <person name="Grzebelus D."/>
            <person name="Ashrafi H."/>
            <person name="Zheng Z."/>
            <person name="Cheng S."/>
            <person name="Spooner D."/>
            <person name="Van Deynze A."/>
            <person name="Simon P."/>
        </authorList>
    </citation>
    <scope>NUCLEOTIDE SEQUENCE [LARGE SCALE GENOMIC DNA]</scope>
    <source>
        <tissue evidence="2">Leaf</tissue>
    </source>
</reference>
<dbReference type="EMBL" id="CP093344">
    <property type="protein sequence ID" value="WOG88910.1"/>
    <property type="molecule type" value="Genomic_DNA"/>
</dbReference>
<dbReference type="EMBL" id="LNRQ01000002">
    <property type="protein sequence ID" value="KZN06382.1"/>
    <property type="molecule type" value="Genomic_DNA"/>
</dbReference>
<feature type="signal peptide" evidence="1">
    <location>
        <begin position="1"/>
        <end position="29"/>
    </location>
</feature>
<accession>A0A166ECJ8</accession>
<dbReference type="Proteomes" id="UP000077755">
    <property type="component" value="Chromosome 2"/>
</dbReference>
<evidence type="ECO:0000313" key="4">
    <source>
        <dbReference type="Proteomes" id="UP000077755"/>
    </source>
</evidence>
<name>A0A166ECJ8_DAUCS</name>
<gene>
    <name evidence="2" type="ORF">DCAR_007219</name>
    <name evidence="3" type="ORF">DCAR_0208145</name>
</gene>
<organism evidence="2">
    <name type="scientific">Daucus carota subsp. sativus</name>
    <name type="common">Carrot</name>
    <dbReference type="NCBI Taxonomy" id="79200"/>
    <lineage>
        <taxon>Eukaryota</taxon>
        <taxon>Viridiplantae</taxon>
        <taxon>Streptophyta</taxon>
        <taxon>Embryophyta</taxon>
        <taxon>Tracheophyta</taxon>
        <taxon>Spermatophyta</taxon>
        <taxon>Magnoliopsida</taxon>
        <taxon>eudicotyledons</taxon>
        <taxon>Gunneridae</taxon>
        <taxon>Pentapetalae</taxon>
        <taxon>asterids</taxon>
        <taxon>campanulids</taxon>
        <taxon>Apiales</taxon>
        <taxon>Apiaceae</taxon>
        <taxon>Apioideae</taxon>
        <taxon>Scandiceae</taxon>
        <taxon>Daucinae</taxon>
        <taxon>Daucus</taxon>
        <taxon>Daucus sect. Daucus</taxon>
    </lineage>
</organism>
<evidence type="ECO:0000313" key="2">
    <source>
        <dbReference type="EMBL" id="KZN06382.1"/>
    </source>
</evidence>
<feature type="chain" id="PRO_5007872666" evidence="1">
    <location>
        <begin position="30"/>
        <end position="97"/>
    </location>
</feature>
<sequence>MISSKLSCSWWRILCILCILLLASDSCAAIRMGRSLKMGMTMDKEPEAAAAPSNEMATNGKGSLDFHVLGKGIVPPSAPSCRHNDPLAMINLHSQLG</sequence>
<proteinExistence type="predicted"/>
<reference evidence="3" key="2">
    <citation type="submission" date="2022-03" db="EMBL/GenBank/DDBJ databases">
        <title>Draft title - Genomic analysis of global carrot germplasm unveils the trajectory of domestication and the origin of high carotenoid orange carrot.</title>
        <authorList>
            <person name="Iorizzo M."/>
            <person name="Ellison S."/>
            <person name="Senalik D."/>
            <person name="Macko-Podgorni A."/>
            <person name="Grzebelus D."/>
            <person name="Bostan H."/>
            <person name="Rolling W."/>
            <person name="Curaba J."/>
            <person name="Simon P."/>
        </authorList>
    </citation>
    <scope>NUCLEOTIDE SEQUENCE</scope>
    <source>
        <tissue evidence="3">Leaf</tissue>
    </source>
</reference>
<keyword evidence="4" id="KW-1185">Reference proteome</keyword>
<evidence type="ECO:0000256" key="1">
    <source>
        <dbReference type="SAM" id="SignalP"/>
    </source>
</evidence>
<protein>
    <submittedName>
        <fullName evidence="2">Uncharacterized protein</fullName>
    </submittedName>
</protein>